<dbReference type="Proteomes" id="UP001239994">
    <property type="component" value="Unassembled WGS sequence"/>
</dbReference>
<comment type="subcellular location">
    <subcellularLocation>
        <location evidence="1">Nucleus</location>
    </subcellularLocation>
</comment>
<sequence>MERSEGSPTDVTCLLCKTSEETKMTGPLSSKQSVSAHQNCLLYASGICCKYSPTYDDLFGFDVDDVTTEYRRGMKLTCHYCKKKGATAGCEISSCRRSFHYPCARESNATPRKNKEKGSYKLYCEKHRPAGRPGPIAEKNGQHHNLSGRTSSGVKILDHTTVHFSDPLCHFRTQYKKRKREYVICSDSDEAQTIDPILAPLESDVEDNTPPKQHKHSRSVPEEEGDRGESTPTTSGGYDVHKRKRGGDGDETDIETGAESPSMLQLELLHENMPVTVIMDSGPSIDSENSFCCNTSPGPAVDDAVTLHTNTKTTTTITTTNLPEAKRLPFYSPSPGGAGTADPSGSPNHSTDSPLNLRAPPPPAEGSGVVGAPDSTAALFWRSCNEMGCTETIFGELTEQLISLAERVQTQHATQQDYNTALKILEASGKLPEIFRQQEQVQGRVYHHTVT</sequence>
<evidence type="ECO:0000313" key="8">
    <source>
        <dbReference type="EMBL" id="KAK1797882.1"/>
    </source>
</evidence>
<reference evidence="8" key="1">
    <citation type="submission" date="2023-03" db="EMBL/GenBank/DDBJ databases">
        <title>Electrophorus voltai genome.</title>
        <authorList>
            <person name="Bian C."/>
        </authorList>
    </citation>
    <scope>NUCLEOTIDE SEQUENCE</scope>
    <source>
        <strain evidence="8">CB-2022</strain>
        <tissue evidence="8">Muscle</tissue>
    </source>
</reference>
<dbReference type="InterPro" id="IPR051188">
    <property type="entry name" value="PHD-type_Zinc_Finger"/>
</dbReference>
<accession>A0AAD9E0G4</accession>
<keyword evidence="5" id="KW-0539">Nucleus</keyword>
<organism evidence="8 9">
    <name type="scientific">Electrophorus voltai</name>
    <dbReference type="NCBI Taxonomy" id="2609070"/>
    <lineage>
        <taxon>Eukaryota</taxon>
        <taxon>Metazoa</taxon>
        <taxon>Chordata</taxon>
        <taxon>Craniata</taxon>
        <taxon>Vertebrata</taxon>
        <taxon>Euteleostomi</taxon>
        <taxon>Actinopterygii</taxon>
        <taxon>Neopterygii</taxon>
        <taxon>Teleostei</taxon>
        <taxon>Ostariophysi</taxon>
        <taxon>Gymnotiformes</taxon>
        <taxon>Gymnotoidei</taxon>
        <taxon>Gymnotidae</taxon>
        <taxon>Electrophorus</taxon>
    </lineage>
</organism>
<keyword evidence="9" id="KW-1185">Reference proteome</keyword>
<keyword evidence="3" id="KW-0863">Zinc-finger</keyword>
<evidence type="ECO:0000256" key="2">
    <source>
        <dbReference type="ARBA" id="ARBA00022723"/>
    </source>
</evidence>
<feature type="region of interest" description="Disordered" evidence="6">
    <location>
        <begin position="315"/>
        <end position="371"/>
    </location>
</feature>
<evidence type="ECO:0000256" key="4">
    <source>
        <dbReference type="ARBA" id="ARBA00022833"/>
    </source>
</evidence>
<dbReference type="AlphaFoldDB" id="A0AAD9E0G4"/>
<evidence type="ECO:0000256" key="5">
    <source>
        <dbReference type="ARBA" id="ARBA00023242"/>
    </source>
</evidence>
<gene>
    <name evidence="8" type="ORF">P4O66_008228</name>
</gene>
<dbReference type="InterPro" id="IPR001965">
    <property type="entry name" value="Znf_PHD"/>
</dbReference>
<protein>
    <recommendedName>
        <fullName evidence="7">PHD-type domain-containing protein</fullName>
    </recommendedName>
</protein>
<dbReference type="PANTHER" id="PTHR12420:SF4">
    <property type="entry name" value="PHD FINGER PROTEIN 11"/>
    <property type="match status" value="1"/>
</dbReference>
<dbReference type="SMART" id="SM00249">
    <property type="entry name" value="PHD"/>
    <property type="match status" value="1"/>
</dbReference>
<dbReference type="Gene3D" id="3.30.40.10">
    <property type="entry name" value="Zinc/RING finger domain, C3HC4 (zinc finger)"/>
    <property type="match status" value="1"/>
</dbReference>
<dbReference type="GO" id="GO:0005634">
    <property type="term" value="C:nucleus"/>
    <property type="evidence" value="ECO:0007669"/>
    <property type="project" value="UniProtKB-SubCell"/>
</dbReference>
<proteinExistence type="predicted"/>
<evidence type="ECO:0000259" key="7">
    <source>
        <dbReference type="PROSITE" id="PS51805"/>
    </source>
</evidence>
<evidence type="ECO:0000256" key="3">
    <source>
        <dbReference type="ARBA" id="ARBA00022771"/>
    </source>
</evidence>
<feature type="region of interest" description="Disordered" evidence="6">
    <location>
        <begin position="131"/>
        <end position="151"/>
    </location>
</feature>
<evidence type="ECO:0000313" key="9">
    <source>
        <dbReference type="Proteomes" id="UP001239994"/>
    </source>
</evidence>
<dbReference type="PANTHER" id="PTHR12420">
    <property type="entry name" value="PHD FINGER PROTEIN"/>
    <property type="match status" value="1"/>
</dbReference>
<evidence type="ECO:0000256" key="1">
    <source>
        <dbReference type="ARBA" id="ARBA00004123"/>
    </source>
</evidence>
<dbReference type="EMBL" id="JAROKS010000013">
    <property type="protein sequence ID" value="KAK1797882.1"/>
    <property type="molecule type" value="Genomic_DNA"/>
</dbReference>
<feature type="region of interest" description="Disordered" evidence="6">
    <location>
        <begin position="202"/>
        <end position="259"/>
    </location>
</feature>
<evidence type="ECO:0000256" key="6">
    <source>
        <dbReference type="SAM" id="MobiDB-lite"/>
    </source>
</evidence>
<dbReference type="GO" id="GO:0008270">
    <property type="term" value="F:zinc ion binding"/>
    <property type="evidence" value="ECO:0007669"/>
    <property type="project" value="UniProtKB-KW"/>
</dbReference>
<dbReference type="InterPro" id="IPR013083">
    <property type="entry name" value="Znf_RING/FYVE/PHD"/>
</dbReference>
<dbReference type="Pfam" id="PF13771">
    <property type="entry name" value="zf-HC5HC2H"/>
    <property type="match status" value="1"/>
</dbReference>
<keyword evidence="2" id="KW-0479">Metal-binding</keyword>
<name>A0AAD9E0G4_9TELE</name>
<dbReference type="InterPro" id="IPR034732">
    <property type="entry name" value="EPHD"/>
</dbReference>
<comment type="caution">
    <text evidence="8">The sequence shown here is derived from an EMBL/GenBank/DDBJ whole genome shotgun (WGS) entry which is preliminary data.</text>
</comment>
<feature type="compositionally biased region" description="Polar residues" evidence="6">
    <location>
        <begin position="343"/>
        <end position="354"/>
    </location>
</feature>
<keyword evidence="4" id="KW-0862">Zinc</keyword>
<dbReference type="PROSITE" id="PS51805">
    <property type="entry name" value="EPHD"/>
    <property type="match status" value="1"/>
</dbReference>
<feature type="domain" description="PHD-type" evidence="7">
    <location>
        <begin position="10"/>
        <end position="128"/>
    </location>
</feature>